<dbReference type="AlphaFoldDB" id="A0A176WEG2"/>
<sequence length="197" mass="21922">MRRSAFESNFAFRFWALLFSFPERELCGRMAEQPRSMPPWILSTAELPSLLSSAGLYLEYGRRSLEVMVSKERLAALDTCSEKEAHAPDRYSIPILRTGQHWLALHPMCPVKGTGRDSGLGTPKVGPTVPTFFEQIKFAINSTTASLSKPPFSPRPLFLTGWIPWWIATDIVHVEAIGASEDHRGKAACLAVDDTSD</sequence>
<reference evidence="1" key="1">
    <citation type="submission" date="2016-03" db="EMBL/GenBank/DDBJ databases">
        <title>Mechanisms controlling the formation of the plant cell surface in tip-growing cells are functionally conserved among land plants.</title>
        <authorList>
            <person name="Honkanen S."/>
            <person name="Jones V.A."/>
            <person name="Morieri G."/>
            <person name="Champion C."/>
            <person name="Hetherington A.J."/>
            <person name="Kelly S."/>
            <person name="Saint-Marcoux D."/>
            <person name="Proust H."/>
            <person name="Prescott H."/>
            <person name="Dolan L."/>
        </authorList>
    </citation>
    <scope>NUCLEOTIDE SEQUENCE [LARGE SCALE GENOMIC DNA]</scope>
    <source>
        <tissue evidence="1">Whole gametophyte</tissue>
    </source>
</reference>
<keyword evidence="2" id="KW-1185">Reference proteome</keyword>
<accession>A0A176WEG2</accession>
<proteinExistence type="predicted"/>
<protein>
    <submittedName>
        <fullName evidence="1">Uncharacterized protein</fullName>
    </submittedName>
</protein>
<evidence type="ECO:0000313" key="1">
    <source>
        <dbReference type="EMBL" id="OAE30981.1"/>
    </source>
</evidence>
<organism evidence="1 2">
    <name type="scientific">Marchantia polymorpha subsp. ruderalis</name>
    <dbReference type="NCBI Taxonomy" id="1480154"/>
    <lineage>
        <taxon>Eukaryota</taxon>
        <taxon>Viridiplantae</taxon>
        <taxon>Streptophyta</taxon>
        <taxon>Embryophyta</taxon>
        <taxon>Marchantiophyta</taxon>
        <taxon>Marchantiopsida</taxon>
        <taxon>Marchantiidae</taxon>
        <taxon>Marchantiales</taxon>
        <taxon>Marchantiaceae</taxon>
        <taxon>Marchantia</taxon>
    </lineage>
</organism>
<evidence type="ECO:0000313" key="2">
    <source>
        <dbReference type="Proteomes" id="UP000077202"/>
    </source>
</evidence>
<name>A0A176WEG2_MARPO</name>
<gene>
    <name evidence="1" type="ORF">AXG93_2018s1480</name>
</gene>
<dbReference type="Proteomes" id="UP000077202">
    <property type="component" value="Unassembled WGS sequence"/>
</dbReference>
<comment type="caution">
    <text evidence="1">The sequence shown here is derived from an EMBL/GenBank/DDBJ whole genome shotgun (WGS) entry which is preliminary data.</text>
</comment>
<dbReference type="EMBL" id="LVLJ01001211">
    <property type="protein sequence ID" value="OAE30981.1"/>
    <property type="molecule type" value="Genomic_DNA"/>
</dbReference>